<evidence type="ECO:0000256" key="3">
    <source>
        <dbReference type="ARBA" id="ARBA00022989"/>
    </source>
</evidence>
<keyword evidence="2 5" id="KW-0812">Transmembrane</keyword>
<dbReference type="GO" id="GO:0140359">
    <property type="term" value="F:ABC-type transporter activity"/>
    <property type="evidence" value="ECO:0007669"/>
    <property type="project" value="InterPro"/>
</dbReference>
<feature type="transmembrane region" description="Helical" evidence="5">
    <location>
        <begin position="237"/>
        <end position="256"/>
    </location>
</feature>
<gene>
    <name evidence="7" type="ORF">UFOPK3423_01483</name>
</gene>
<feature type="domain" description="ABC transmembrane type-2" evidence="6">
    <location>
        <begin position="33"/>
        <end position="263"/>
    </location>
</feature>
<feature type="transmembrane region" description="Helical" evidence="5">
    <location>
        <begin position="151"/>
        <end position="173"/>
    </location>
</feature>
<organism evidence="7">
    <name type="scientific">freshwater metagenome</name>
    <dbReference type="NCBI Taxonomy" id="449393"/>
    <lineage>
        <taxon>unclassified sequences</taxon>
        <taxon>metagenomes</taxon>
        <taxon>ecological metagenomes</taxon>
    </lineage>
</organism>
<evidence type="ECO:0000256" key="4">
    <source>
        <dbReference type="ARBA" id="ARBA00023136"/>
    </source>
</evidence>
<dbReference type="PANTHER" id="PTHR43077:SF10">
    <property type="entry name" value="TRANSPORT PERMEASE PROTEIN"/>
    <property type="match status" value="1"/>
</dbReference>
<feature type="transmembrane region" description="Helical" evidence="5">
    <location>
        <begin position="68"/>
        <end position="91"/>
    </location>
</feature>
<feature type="transmembrane region" description="Helical" evidence="5">
    <location>
        <begin position="34"/>
        <end position="56"/>
    </location>
</feature>
<evidence type="ECO:0000313" key="7">
    <source>
        <dbReference type="EMBL" id="CAB4882441.1"/>
    </source>
</evidence>
<dbReference type="InterPro" id="IPR000412">
    <property type="entry name" value="ABC_2_transport"/>
</dbReference>
<keyword evidence="4 5" id="KW-0472">Membrane</keyword>
<evidence type="ECO:0000256" key="5">
    <source>
        <dbReference type="SAM" id="Phobius"/>
    </source>
</evidence>
<dbReference type="GO" id="GO:0043190">
    <property type="term" value="C:ATP-binding cassette (ABC) transporter complex"/>
    <property type="evidence" value="ECO:0007669"/>
    <property type="project" value="InterPro"/>
</dbReference>
<sequence length="267" mass="28475">MSEGPAPPEAPPALRQVALIARRSVSRTFRQPELIIPVILFPLILLAVNAAGLSSITKLPGFPTDRYINFAIVICFIQGALFASITAGTELASDIQKGFLDRLALTPARRWAILVGATFGGTSVAIVGTLVYLGIGLIFGVTIDAGIGGALLLVALSIYVALAFAGIGSWLAVRTGSPAAVQGMFPLIFVLFFLSTMNLPADLIEKDWFRTIAQVNPISFLIDGMRSLIISGWDPGQLLPCFAVATGMIVLFYGLAARAMRRRVQRT</sequence>
<dbReference type="AlphaFoldDB" id="A0A6J7EJY4"/>
<feature type="transmembrane region" description="Helical" evidence="5">
    <location>
        <begin position="179"/>
        <end position="199"/>
    </location>
</feature>
<dbReference type="PIRSF" id="PIRSF006648">
    <property type="entry name" value="DrrB"/>
    <property type="match status" value="1"/>
</dbReference>
<dbReference type="PROSITE" id="PS51012">
    <property type="entry name" value="ABC_TM2"/>
    <property type="match status" value="1"/>
</dbReference>
<feature type="transmembrane region" description="Helical" evidence="5">
    <location>
        <begin position="111"/>
        <end position="139"/>
    </location>
</feature>
<evidence type="ECO:0000256" key="2">
    <source>
        <dbReference type="ARBA" id="ARBA00022692"/>
    </source>
</evidence>
<proteinExistence type="predicted"/>
<protein>
    <submittedName>
        <fullName evidence="7">Unannotated protein</fullName>
    </submittedName>
</protein>
<dbReference type="Pfam" id="PF01061">
    <property type="entry name" value="ABC2_membrane"/>
    <property type="match status" value="1"/>
</dbReference>
<comment type="subcellular location">
    <subcellularLocation>
        <location evidence="1">Membrane</location>
        <topology evidence="1">Multi-pass membrane protein</topology>
    </subcellularLocation>
</comment>
<evidence type="ECO:0000259" key="6">
    <source>
        <dbReference type="PROSITE" id="PS51012"/>
    </source>
</evidence>
<name>A0A6J7EJY4_9ZZZZ</name>
<evidence type="ECO:0000256" key="1">
    <source>
        <dbReference type="ARBA" id="ARBA00004141"/>
    </source>
</evidence>
<reference evidence="7" key="1">
    <citation type="submission" date="2020-05" db="EMBL/GenBank/DDBJ databases">
        <authorList>
            <person name="Chiriac C."/>
            <person name="Salcher M."/>
            <person name="Ghai R."/>
            <person name="Kavagutti S V."/>
        </authorList>
    </citation>
    <scope>NUCLEOTIDE SEQUENCE</scope>
</reference>
<dbReference type="InterPro" id="IPR051328">
    <property type="entry name" value="T7SS_ABC-Transporter"/>
</dbReference>
<accession>A0A6J7EJY4</accession>
<dbReference type="EMBL" id="CAFBLQ010000206">
    <property type="protein sequence ID" value="CAB4882441.1"/>
    <property type="molecule type" value="Genomic_DNA"/>
</dbReference>
<dbReference type="PANTHER" id="PTHR43077">
    <property type="entry name" value="TRANSPORT PERMEASE YVFS-RELATED"/>
    <property type="match status" value="1"/>
</dbReference>
<keyword evidence="3 5" id="KW-1133">Transmembrane helix</keyword>
<dbReference type="InterPro" id="IPR047817">
    <property type="entry name" value="ABC2_TM_bact-type"/>
</dbReference>
<dbReference type="InterPro" id="IPR013525">
    <property type="entry name" value="ABC2_TM"/>
</dbReference>